<evidence type="ECO:0000313" key="1">
    <source>
        <dbReference type="EMBL" id="KAI3669546.1"/>
    </source>
</evidence>
<comment type="caution">
    <text evidence="1">The sequence shown here is derived from an EMBL/GenBank/DDBJ whole genome shotgun (WGS) entry which is preliminary data.</text>
</comment>
<reference evidence="1 2" key="2">
    <citation type="journal article" date="2022" name="Mol. Ecol. Resour.">
        <title>The genomes of chicory, endive, great burdock and yacon provide insights into Asteraceae paleo-polyploidization history and plant inulin production.</title>
        <authorList>
            <person name="Fan W."/>
            <person name="Wang S."/>
            <person name="Wang H."/>
            <person name="Wang A."/>
            <person name="Jiang F."/>
            <person name="Liu H."/>
            <person name="Zhao H."/>
            <person name="Xu D."/>
            <person name="Zhang Y."/>
        </authorList>
    </citation>
    <scope>NUCLEOTIDE SEQUENCE [LARGE SCALE GENOMIC DNA]</scope>
    <source>
        <strain evidence="2">cv. Niubang</strain>
    </source>
</reference>
<dbReference type="Proteomes" id="UP001055879">
    <property type="component" value="Linkage Group LG16"/>
</dbReference>
<proteinExistence type="predicted"/>
<name>A0ACB8XNR4_ARCLA</name>
<evidence type="ECO:0000313" key="2">
    <source>
        <dbReference type="Proteomes" id="UP001055879"/>
    </source>
</evidence>
<organism evidence="1 2">
    <name type="scientific">Arctium lappa</name>
    <name type="common">Greater burdock</name>
    <name type="synonym">Lappa major</name>
    <dbReference type="NCBI Taxonomy" id="4217"/>
    <lineage>
        <taxon>Eukaryota</taxon>
        <taxon>Viridiplantae</taxon>
        <taxon>Streptophyta</taxon>
        <taxon>Embryophyta</taxon>
        <taxon>Tracheophyta</taxon>
        <taxon>Spermatophyta</taxon>
        <taxon>Magnoliopsida</taxon>
        <taxon>eudicotyledons</taxon>
        <taxon>Gunneridae</taxon>
        <taxon>Pentapetalae</taxon>
        <taxon>asterids</taxon>
        <taxon>campanulids</taxon>
        <taxon>Asterales</taxon>
        <taxon>Asteraceae</taxon>
        <taxon>Carduoideae</taxon>
        <taxon>Cardueae</taxon>
        <taxon>Arctiinae</taxon>
        <taxon>Arctium</taxon>
    </lineage>
</organism>
<reference evidence="2" key="1">
    <citation type="journal article" date="2022" name="Mol. Ecol. Resour.">
        <title>The genomes of chicory, endive, great burdock and yacon provide insights into Asteraceae palaeo-polyploidization history and plant inulin production.</title>
        <authorList>
            <person name="Fan W."/>
            <person name="Wang S."/>
            <person name="Wang H."/>
            <person name="Wang A."/>
            <person name="Jiang F."/>
            <person name="Liu H."/>
            <person name="Zhao H."/>
            <person name="Xu D."/>
            <person name="Zhang Y."/>
        </authorList>
    </citation>
    <scope>NUCLEOTIDE SEQUENCE [LARGE SCALE GENOMIC DNA]</scope>
    <source>
        <strain evidence="2">cv. Niubang</strain>
    </source>
</reference>
<dbReference type="EMBL" id="CM042062">
    <property type="protein sequence ID" value="KAI3669546.1"/>
    <property type="molecule type" value="Genomic_DNA"/>
</dbReference>
<protein>
    <submittedName>
        <fullName evidence="1">Uncharacterized protein</fullName>
    </submittedName>
</protein>
<sequence>MTVVAPYVHEHMTMLQETHKSRSGKWLAMEHNRTSAKWLKDKVKISEIRSNELHHQLRSDLVEHIWAIEGPGPTFFLRLCTDHSSVSPSPNPQIQLVIIGLFCVNLQSLLINRPQRQAHLLSGSPLSIAHSRLGSNTHRQIDSHSRLVLLLCFSVLSTITLCLSLSETQQGLKSTKDHIQSWHWLLCVDQTRSIKWLTSKDT</sequence>
<accession>A0ACB8XNR4</accession>
<keyword evidence="2" id="KW-1185">Reference proteome</keyword>
<gene>
    <name evidence="1" type="ORF">L6452_40785</name>
</gene>